<dbReference type="Pfam" id="PF03537">
    <property type="entry name" value="Glyco_hydro_114"/>
    <property type="match status" value="1"/>
</dbReference>
<dbReference type="AlphaFoldDB" id="A0A8H3VI92"/>
<dbReference type="InterPro" id="IPR004352">
    <property type="entry name" value="GH114_TIM-barrel"/>
</dbReference>
<dbReference type="PANTHER" id="PTHR35273:SF2">
    <property type="entry name" value="ALPHA-GALACTOSIDASE"/>
    <property type="match status" value="1"/>
</dbReference>
<name>A0A8H3VI92_VENIN</name>
<feature type="region of interest" description="Disordered" evidence="3">
    <location>
        <begin position="58"/>
        <end position="84"/>
    </location>
</feature>
<dbReference type="InterPro" id="IPR013785">
    <property type="entry name" value="Aldolase_TIM"/>
</dbReference>
<feature type="domain" description="Glycoside-hydrolase family GH114 TIM-barrel" evidence="5">
    <location>
        <begin position="92"/>
        <end position="327"/>
    </location>
</feature>
<reference evidence="6 7" key="1">
    <citation type="submission" date="2018-12" db="EMBL/GenBank/DDBJ databases">
        <title>Venturia inaequalis Genome Resource.</title>
        <authorList>
            <person name="Lichtner F.J."/>
        </authorList>
    </citation>
    <scope>NUCLEOTIDE SEQUENCE [LARGE SCALE GENOMIC DNA]</scope>
    <source>
        <strain evidence="6 7">120213</strain>
    </source>
</reference>
<feature type="transmembrane region" description="Helical" evidence="4">
    <location>
        <begin position="32"/>
        <end position="55"/>
    </location>
</feature>
<dbReference type="GO" id="GO:0004557">
    <property type="term" value="F:alpha-galactosidase activity"/>
    <property type="evidence" value="ECO:0007669"/>
    <property type="project" value="UniProtKB-EC"/>
</dbReference>
<evidence type="ECO:0000256" key="1">
    <source>
        <dbReference type="ARBA" id="ARBA00001255"/>
    </source>
</evidence>
<gene>
    <name evidence="6" type="ORF">EG328_000124</name>
</gene>
<dbReference type="InterPro" id="IPR017853">
    <property type="entry name" value="GH"/>
</dbReference>
<dbReference type="OrthoDB" id="2108802at2759"/>
<organism evidence="6 7">
    <name type="scientific">Venturia inaequalis</name>
    <name type="common">Apple scab fungus</name>
    <dbReference type="NCBI Taxonomy" id="5025"/>
    <lineage>
        <taxon>Eukaryota</taxon>
        <taxon>Fungi</taxon>
        <taxon>Dikarya</taxon>
        <taxon>Ascomycota</taxon>
        <taxon>Pezizomycotina</taxon>
        <taxon>Dothideomycetes</taxon>
        <taxon>Pleosporomycetidae</taxon>
        <taxon>Venturiales</taxon>
        <taxon>Venturiaceae</taxon>
        <taxon>Venturia</taxon>
    </lineage>
</organism>
<dbReference type="EC" id="3.2.1.22" evidence="2"/>
<protein>
    <recommendedName>
        <fullName evidence="2">alpha-galactosidase</fullName>
        <ecNumber evidence="2">3.2.1.22</ecNumber>
    </recommendedName>
</protein>
<dbReference type="EMBL" id="WNWS01000010">
    <property type="protein sequence ID" value="KAE9988168.1"/>
    <property type="molecule type" value="Genomic_DNA"/>
</dbReference>
<keyword evidence="4" id="KW-0472">Membrane</keyword>
<evidence type="ECO:0000256" key="2">
    <source>
        <dbReference type="ARBA" id="ARBA00012755"/>
    </source>
</evidence>
<dbReference type="Gene3D" id="3.20.20.70">
    <property type="entry name" value="Aldolase class I"/>
    <property type="match status" value="1"/>
</dbReference>
<evidence type="ECO:0000256" key="3">
    <source>
        <dbReference type="SAM" id="MobiDB-lite"/>
    </source>
</evidence>
<dbReference type="PANTHER" id="PTHR35273">
    <property type="entry name" value="ALPHA-1,4 POLYGALACTOSAMINIDASE, PUTATIVE (AFU_ORTHOLOGUE AFUA_3G07890)-RELATED"/>
    <property type="match status" value="1"/>
</dbReference>
<evidence type="ECO:0000256" key="4">
    <source>
        <dbReference type="SAM" id="Phobius"/>
    </source>
</evidence>
<evidence type="ECO:0000313" key="6">
    <source>
        <dbReference type="EMBL" id="KAE9988168.1"/>
    </source>
</evidence>
<dbReference type="Proteomes" id="UP000447873">
    <property type="component" value="Unassembled WGS sequence"/>
</dbReference>
<dbReference type="SUPFAM" id="SSF51445">
    <property type="entry name" value="(Trans)glycosidases"/>
    <property type="match status" value="1"/>
</dbReference>
<proteinExistence type="predicted"/>
<accession>A0A8H3VI92</accession>
<comment type="catalytic activity">
    <reaction evidence="1">
        <text>Hydrolysis of terminal, non-reducing alpha-D-galactose residues in alpha-D-galactosides, including galactose oligosaccharides, galactomannans and galactolipids.</text>
        <dbReference type="EC" id="3.2.1.22"/>
    </reaction>
</comment>
<keyword evidence="4" id="KW-1133">Transmembrane helix</keyword>
<comment type="caution">
    <text evidence="6">The sequence shown here is derived from an EMBL/GenBank/DDBJ whole genome shotgun (WGS) entry which is preliminary data.</text>
</comment>
<feature type="compositionally biased region" description="Low complexity" evidence="3">
    <location>
        <begin position="66"/>
        <end position="75"/>
    </location>
</feature>
<evidence type="ECO:0000313" key="7">
    <source>
        <dbReference type="Proteomes" id="UP000447873"/>
    </source>
</evidence>
<keyword evidence="4" id="KW-0812">Transmembrane</keyword>
<sequence length="345" mass="37055">MSDFQRLEEAGVMEKTPKTGSWWSRLSKRSKLLLAAALAVIVLALALGLGLGLGLNNGDDDDDDNSPSSPTSTSEPLPPTNGSVWQPKVEATWQIVLLQPLKIDPSNPSITPDVDVYDIDLFDNPKDTFDALHKLGKKVICYFSAGSYEGNRPDSSSFVKADKGKELDGWPGEYWLQLNSSNVRSIMAKRLELAASKGCDGVDPDNVDGFDNDNGFDLTEDSSISFMSFLSQKAASLNLSIGLKNAAAIIPSVLPAIQFSVNEQCVENSECADFSGFVNASKPVFHIEYPKEKAGAKVASQVCGDTGDAEGSQGFSTVKKNLNLDGWVEYCNGSDYTTSLTAKAS</sequence>
<evidence type="ECO:0000259" key="5">
    <source>
        <dbReference type="Pfam" id="PF03537"/>
    </source>
</evidence>